<organism evidence="1 2">
    <name type="scientific">Dactylosporangium sucinum</name>
    <dbReference type="NCBI Taxonomy" id="1424081"/>
    <lineage>
        <taxon>Bacteria</taxon>
        <taxon>Bacillati</taxon>
        <taxon>Actinomycetota</taxon>
        <taxon>Actinomycetes</taxon>
        <taxon>Micromonosporales</taxon>
        <taxon>Micromonosporaceae</taxon>
        <taxon>Dactylosporangium</taxon>
    </lineage>
</organism>
<evidence type="ECO:0000313" key="1">
    <source>
        <dbReference type="EMBL" id="GGM53140.1"/>
    </source>
</evidence>
<name>A0A917U2Q8_9ACTN</name>
<gene>
    <name evidence="1" type="ORF">GCM10007977_063490</name>
</gene>
<accession>A0A917U2Q8</accession>
<keyword evidence="2" id="KW-1185">Reference proteome</keyword>
<reference evidence="1" key="1">
    <citation type="journal article" date="2014" name="Int. J. Syst. Evol. Microbiol.">
        <title>Complete genome sequence of Corynebacterium casei LMG S-19264T (=DSM 44701T), isolated from a smear-ripened cheese.</title>
        <authorList>
            <consortium name="US DOE Joint Genome Institute (JGI-PGF)"/>
            <person name="Walter F."/>
            <person name="Albersmeier A."/>
            <person name="Kalinowski J."/>
            <person name="Ruckert C."/>
        </authorList>
    </citation>
    <scope>NUCLEOTIDE SEQUENCE</scope>
    <source>
        <strain evidence="1">JCM 19831</strain>
    </source>
</reference>
<dbReference type="AlphaFoldDB" id="A0A917U2Q8"/>
<sequence>MAWRPARSLPLLHQQLQRGSRAAPPATKVVEWGLKGDAAHDPTSDHSPHDFPGWGNDIVTAADFPNRPDLGLDAHQVLDDLRRARDPRVKYAISNGEIFSNHPVIVNGKRYAAWFWRPYSGKDRHFTHGHLSVVGDARADDTRPWPTIGASPAPTLIIPEDTMAIIAKHPTNGQLYLCTGGFSHPISAANLADIKYVASQGAYTLAQGKDGAEWEGGGLIRKGWSPAVFGPVWQPAAPVQLTADQLAALTAAVGGQVAAQVTDVLAELRGAVDATREAAVANLSPAERAGLDGNPNN</sequence>
<evidence type="ECO:0000313" key="2">
    <source>
        <dbReference type="Proteomes" id="UP000642070"/>
    </source>
</evidence>
<dbReference type="RefSeq" id="WP_190253659.1">
    <property type="nucleotide sequence ID" value="NZ_BMPI01000035.1"/>
</dbReference>
<proteinExistence type="predicted"/>
<reference evidence="1" key="2">
    <citation type="submission" date="2020-09" db="EMBL/GenBank/DDBJ databases">
        <authorList>
            <person name="Sun Q."/>
            <person name="Ohkuma M."/>
        </authorList>
    </citation>
    <scope>NUCLEOTIDE SEQUENCE</scope>
    <source>
        <strain evidence="1">JCM 19831</strain>
    </source>
</reference>
<dbReference type="EMBL" id="BMPI01000035">
    <property type="protein sequence ID" value="GGM53140.1"/>
    <property type="molecule type" value="Genomic_DNA"/>
</dbReference>
<protein>
    <submittedName>
        <fullName evidence="1">Uncharacterized protein</fullName>
    </submittedName>
</protein>
<dbReference type="Proteomes" id="UP000642070">
    <property type="component" value="Unassembled WGS sequence"/>
</dbReference>
<comment type="caution">
    <text evidence="1">The sequence shown here is derived from an EMBL/GenBank/DDBJ whole genome shotgun (WGS) entry which is preliminary data.</text>
</comment>